<evidence type="ECO:0000313" key="2">
    <source>
        <dbReference type="Proteomes" id="UP000299102"/>
    </source>
</evidence>
<organism evidence="1 2">
    <name type="scientific">Eumeta variegata</name>
    <name type="common">Bagworm moth</name>
    <name type="synonym">Eumeta japonica</name>
    <dbReference type="NCBI Taxonomy" id="151549"/>
    <lineage>
        <taxon>Eukaryota</taxon>
        <taxon>Metazoa</taxon>
        <taxon>Ecdysozoa</taxon>
        <taxon>Arthropoda</taxon>
        <taxon>Hexapoda</taxon>
        <taxon>Insecta</taxon>
        <taxon>Pterygota</taxon>
        <taxon>Neoptera</taxon>
        <taxon>Endopterygota</taxon>
        <taxon>Lepidoptera</taxon>
        <taxon>Glossata</taxon>
        <taxon>Ditrysia</taxon>
        <taxon>Tineoidea</taxon>
        <taxon>Psychidae</taxon>
        <taxon>Oiketicinae</taxon>
        <taxon>Eumeta</taxon>
    </lineage>
</organism>
<comment type="caution">
    <text evidence="1">The sequence shown here is derived from an EMBL/GenBank/DDBJ whole genome shotgun (WGS) entry which is preliminary data.</text>
</comment>
<name>A0A4C1VB11_EUMVA</name>
<gene>
    <name evidence="1" type="ORF">EVAR_29171_1</name>
</gene>
<dbReference type="Proteomes" id="UP000299102">
    <property type="component" value="Unassembled WGS sequence"/>
</dbReference>
<protein>
    <submittedName>
        <fullName evidence="1">Uncharacterized protein</fullName>
    </submittedName>
</protein>
<reference evidence="1 2" key="1">
    <citation type="journal article" date="2019" name="Commun. Biol.">
        <title>The bagworm genome reveals a unique fibroin gene that provides high tensile strength.</title>
        <authorList>
            <person name="Kono N."/>
            <person name="Nakamura H."/>
            <person name="Ohtoshi R."/>
            <person name="Tomita M."/>
            <person name="Numata K."/>
            <person name="Arakawa K."/>
        </authorList>
    </citation>
    <scope>NUCLEOTIDE SEQUENCE [LARGE SCALE GENOMIC DNA]</scope>
</reference>
<dbReference type="AlphaFoldDB" id="A0A4C1VB11"/>
<sequence>MNVNGEHTTSFNLLIISTVTESLYDLDTMPRGDSRICQENCLRINMDTAKLISNSHDALPFSGCFLLPYYTGIASQYSFGLKRFDQEPSIRNPVWLGGR</sequence>
<keyword evidence="2" id="KW-1185">Reference proteome</keyword>
<dbReference type="EMBL" id="BGZK01000313">
    <property type="protein sequence ID" value="GBP36041.1"/>
    <property type="molecule type" value="Genomic_DNA"/>
</dbReference>
<evidence type="ECO:0000313" key="1">
    <source>
        <dbReference type="EMBL" id="GBP36041.1"/>
    </source>
</evidence>
<accession>A0A4C1VB11</accession>
<proteinExistence type="predicted"/>